<dbReference type="SUPFAM" id="SSF101941">
    <property type="entry name" value="NAC domain"/>
    <property type="match status" value="1"/>
</dbReference>
<dbReference type="GO" id="GO:0005634">
    <property type="term" value="C:nucleus"/>
    <property type="evidence" value="ECO:0007669"/>
    <property type="project" value="UniProtKB-SubCell"/>
</dbReference>
<sequence length="417" mass="47356">MEMMDHERNVENERTDEFVLPGFRFHPTDEELVGFYLKRKITQKPLSIELIKQLDIYKYDPWDLPKLATTGEKEWYFYCPRDRKYRNSNRPNRVTGAGFWKATGTDRPIYSSEGSKCIGLKKSLVFYKGRAAKGVKTDWMMHEFRLPSFSDPIMTKKYSDKSIPPNEAWAICRIFKKASSSTQRAISHSWASSPVFDKTTSYDHHTIINPSPHVVLNNFDSIAKNLTTSMPNKQNPNLQFGSYNMIEQISPVMSFPPLHELPPCKPALIPPILENDIHKPNGTLLVHELPEQGQKCTFQDTSFLSRDMSSSFLGGYVKGSENNGNMEFTTQFNEFSAHANVQEDGVLVTDQINVSRHELGDVDACGMMMMMSSSMEYSCNLPSLMSENGLKSGLVWDYASPCPSDLSTSYSANNCYT</sequence>
<keyword evidence="8" id="KW-1185">Reference proteome</keyword>
<dbReference type="Gene3D" id="2.170.150.80">
    <property type="entry name" value="NAC domain"/>
    <property type="match status" value="1"/>
</dbReference>
<dbReference type="GO" id="GO:0099402">
    <property type="term" value="P:plant organ development"/>
    <property type="evidence" value="ECO:0007669"/>
    <property type="project" value="UniProtKB-ARBA"/>
</dbReference>
<accession>A0A9N7NM87</accession>
<evidence type="ECO:0000313" key="7">
    <source>
        <dbReference type="EMBL" id="CAA0833073.1"/>
    </source>
</evidence>
<keyword evidence="5" id="KW-0539">Nucleus</keyword>
<dbReference type="FunFam" id="2.170.150.80:FF:000007">
    <property type="entry name" value="NAC domain-containing protein 35"/>
    <property type="match status" value="1"/>
</dbReference>
<feature type="domain" description="NAC" evidence="6">
    <location>
        <begin position="19"/>
        <end position="177"/>
    </location>
</feature>
<dbReference type="PROSITE" id="PS51005">
    <property type="entry name" value="NAC"/>
    <property type="match status" value="1"/>
</dbReference>
<proteinExistence type="predicted"/>
<dbReference type="Pfam" id="PF02365">
    <property type="entry name" value="NAM"/>
    <property type="match status" value="1"/>
</dbReference>
<comment type="subcellular location">
    <subcellularLocation>
        <location evidence="1">Nucleus</location>
    </subcellularLocation>
</comment>
<evidence type="ECO:0000313" key="8">
    <source>
        <dbReference type="Proteomes" id="UP001153555"/>
    </source>
</evidence>
<dbReference type="OrthoDB" id="1841925at2759"/>
<name>A0A9N7NM87_STRHE</name>
<dbReference type="EMBL" id="CACSLK010027837">
    <property type="protein sequence ID" value="CAA0833073.1"/>
    <property type="molecule type" value="Genomic_DNA"/>
</dbReference>
<keyword evidence="4" id="KW-0804">Transcription</keyword>
<dbReference type="InterPro" id="IPR003441">
    <property type="entry name" value="NAC-dom"/>
</dbReference>
<protein>
    <submittedName>
        <fullName evidence="7">NAC (No Apical Meristem) domain transcriptional regulator superfamily protein</fullName>
    </submittedName>
</protein>
<organism evidence="7 8">
    <name type="scientific">Striga hermonthica</name>
    <name type="common">Purple witchweed</name>
    <name type="synonym">Buchnera hermonthica</name>
    <dbReference type="NCBI Taxonomy" id="68872"/>
    <lineage>
        <taxon>Eukaryota</taxon>
        <taxon>Viridiplantae</taxon>
        <taxon>Streptophyta</taxon>
        <taxon>Embryophyta</taxon>
        <taxon>Tracheophyta</taxon>
        <taxon>Spermatophyta</taxon>
        <taxon>Magnoliopsida</taxon>
        <taxon>eudicotyledons</taxon>
        <taxon>Gunneridae</taxon>
        <taxon>Pentapetalae</taxon>
        <taxon>asterids</taxon>
        <taxon>lamiids</taxon>
        <taxon>Lamiales</taxon>
        <taxon>Orobanchaceae</taxon>
        <taxon>Buchnereae</taxon>
        <taxon>Striga</taxon>
    </lineage>
</organism>
<keyword evidence="3" id="KW-0238">DNA-binding</keyword>
<comment type="caution">
    <text evidence="7">The sequence shown here is derived from an EMBL/GenBank/DDBJ whole genome shotgun (WGS) entry which is preliminary data.</text>
</comment>
<dbReference type="InterPro" id="IPR036093">
    <property type="entry name" value="NAC_dom_sf"/>
</dbReference>
<evidence type="ECO:0000256" key="5">
    <source>
        <dbReference type="ARBA" id="ARBA00023242"/>
    </source>
</evidence>
<evidence type="ECO:0000256" key="4">
    <source>
        <dbReference type="ARBA" id="ARBA00023163"/>
    </source>
</evidence>
<gene>
    <name evidence="7" type="ORF">SHERM_28347</name>
</gene>
<dbReference type="GO" id="GO:0003677">
    <property type="term" value="F:DNA binding"/>
    <property type="evidence" value="ECO:0007669"/>
    <property type="project" value="UniProtKB-KW"/>
</dbReference>
<evidence type="ECO:0000256" key="3">
    <source>
        <dbReference type="ARBA" id="ARBA00023125"/>
    </source>
</evidence>
<evidence type="ECO:0000256" key="2">
    <source>
        <dbReference type="ARBA" id="ARBA00023015"/>
    </source>
</evidence>
<reference evidence="7" key="1">
    <citation type="submission" date="2019-12" db="EMBL/GenBank/DDBJ databases">
        <authorList>
            <person name="Scholes J."/>
        </authorList>
    </citation>
    <scope>NUCLEOTIDE SEQUENCE</scope>
</reference>
<keyword evidence="2" id="KW-0805">Transcription regulation</keyword>
<dbReference type="PANTHER" id="PTHR31744:SF77">
    <property type="entry name" value="PROTEIN FEZ"/>
    <property type="match status" value="1"/>
</dbReference>
<dbReference type="Proteomes" id="UP001153555">
    <property type="component" value="Unassembled WGS sequence"/>
</dbReference>
<dbReference type="PANTHER" id="PTHR31744">
    <property type="entry name" value="PROTEIN CUP-SHAPED COTYLEDON 2-RELATED"/>
    <property type="match status" value="1"/>
</dbReference>
<dbReference type="GO" id="GO:0006355">
    <property type="term" value="P:regulation of DNA-templated transcription"/>
    <property type="evidence" value="ECO:0007669"/>
    <property type="project" value="InterPro"/>
</dbReference>
<dbReference type="AlphaFoldDB" id="A0A9N7NM87"/>
<evidence type="ECO:0000256" key="1">
    <source>
        <dbReference type="ARBA" id="ARBA00004123"/>
    </source>
</evidence>
<evidence type="ECO:0000259" key="6">
    <source>
        <dbReference type="PROSITE" id="PS51005"/>
    </source>
</evidence>